<dbReference type="EMBL" id="MLAK01001349">
    <property type="protein sequence ID" value="OHS94075.1"/>
    <property type="molecule type" value="Genomic_DNA"/>
</dbReference>
<gene>
    <name evidence="2" type="ORF">TRFO_39710</name>
</gene>
<dbReference type="RefSeq" id="XP_068347212.1">
    <property type="nucleotide sequence ID" value="XM_068512795.1"/>
</dbReference>
<dbReference type="Pfam" id="PF10416">
    <property type="entry name" value="IBD"/>
    <property type="match status" value="1"/>
</dbReference>
<dbReference type="InterPro" id="IPR018845">
    <property type="entry name" value="Initiator-bd"/>
</dbReference>
<evidence type="ECO:0000313" key="2">
    <source>
        <dbReference type="EMBL" id="OHS94075.1"/>
    </source>
</evidence>
<sequence length="374" mass="42628">MTASDLHLPQSYWNQLSQDDKNEFLRLRTNFHHGQKISSKDRRIVTFRKELLIVLNYLERGQENMETRCVLTGVCFAGPLVCVNTRQLKSFLSRCKSSINGSFQQLGFVALRTKAKAKSCVVAVLPSLENHQNILRQWTVRYTSVDAQFCFVSSYPYSNLPEITEDDLFDEKKGQTPEISVSQPAHPFYQQMGSLSPVAHLSPNHLLQQNLPQSILQNLSQNLNQNPNQTLNNIQHNNLHINHANNNLQAGVSNNANNLQGNVTSMNLKSGNSGEHIFAPLNSRSHVPLRTRTIDFDLPSFEDFLPEETASTPPLFKTSFSMDFKDFQNDEDEWESSPIAQDKHFMSLNTGSLMKRSESAQVTFNFFDDDNFYY</sequence>
<dbReference type="Proteomes" id="UP000179807">
    <property type="component" value="Unassembled WGS sequence"/>
</dbReference>
<feature type="domain" description="Initiator binding" evidence="1">
    <location>
        <begin position="19"/>
        <end position="143"/>
    </location>
</feature>
<dbReference type="GeneID" id="94847499"/>
<accession>A0A1J4J8R1</accession>
<dbReference type="AlphaFoldDB" id="A0A1J4J8R1"/>
<proteinExistence type="predicted"/>
<evidence type="ECO:0000259" key="1">
    <source>
        <dbReference type="Pfam" id="PF10416"/>
    </source>
</evidence>
<organism evidence="2 3">
    <name type="scientific">Tritrichomonas foetus</name>
    <dbReference type="NCBI Taxonomy" id="1144522"/>
    <lineage>
        <taxon>Eukaryota</taxon>
        <taxon>Metamonada</taxon>
        <taxon>Parabasalia</taxon>
        <taxon>Tritrichomonadida</taxon>
        <taxon>Tritrichomonadidae</taxon>
        <taxon>Tritrichomonas</taxon>
    </lineage>
</organism>
<name>A0A1J4J8R1_9EUKA</name>
<comment type="caution">
    <text evidence="2">The sequence shown here is derived from an EMBL/GenBank/DDBJ whole genome shotgun (WGS) entry which is preliminary data.</text>
</comment>
<protein>
    <recommendedName>
        <fullName evidence="1">Initiator binding domain-containing protein</fullName>
    </recommendedName>
</protein>
<reference evidence="2" key="1">
    <citation type="submission" date="2016-10" db="EMBL/GenBank/DDBJ databases">
        <authorList>
            <person name="Benchimol M."/>
            <person name="Almeida L.G."/>
            <person name="Vasconcelos A.T."/>
            <person name="Perreira-Neves A."/>
            <person name="Rosa I.A."/>
            <person name="Tasca T."/>
            <person name="Bogo M.R."/>
            <person name="de Souza W."/>
        </authorList>
    </citation>
    <scope>NUCLEOTIDE SEQUENCE [LARGE SCALE GENOMIC DNA]</scope>
    <source>
        <strain evidence="2">K</strain>
    </source>
</reference>
<keyword evidence="3" id="KW-1185">Reference proteome</keyword>
<dbReference type="VEuPathDB" id="TrichDB:TRFO_39710"/>
<dbReference type="OrthoDB" id="10455141at2759"/>
<evidence type="ECO:0000313" key="3">
    <source>
        <dbReference type="Proteomes" id="UP000179807"/>
    </source>
</evidence>